<dbReference type="RefSeq" id="WP_115578464.1">
    <property type="nucleotide sequence ID" value="NZ_NXLX01000002.1"/>
</dbReference>
<feature type="domain" description="HTH marR-type" evidence="4">
    <location>
        <begin position="26"/>
        <end position="158"/>
    </location>
</feature>
<dbReference type="PANTHER" id="PTHR42756">
    <property type="entry name" value="TRANSCRIPTIONAL REGULATOR, MARR"/>
    <property type="match status" value="1"/>
</dbReference>
<accession>A0A3D8JAB3</accession>
<evidence type="ECO:0000256" key="3">
    <source>
        <dbReference type="ARBA" id="ARBA00023163"/>
    </source>
</evidence>
<organism evidence="5 6">
    <name type="scientific">Helicobacter anseris</name>
    <dbReference type="NCBI Taxonomy" id="375926"/>
    <lineage>
        <taxon>Bacteria</taxon>
        <taxon>Pseudomonadati</taxon>
        <taxon>Campylobacterota</taxon>
        <taxon>Epsilonproteobacteria</taxon>
        <taxon>Campylobacterales</taxon>
        <taxon>Helicobacteraceae</taxon>
        <taxon>Helicobacter</taxon>
    </lineage>
</organism>
<evidence type="ECO:0000259" key="4">
    <source>
        <dbReference type="PROSITE" id="PS50995"/>
    </source>
</evidence>
<dbReference type="InterPro" id="IPR036388">
    <property type="entry name" value="WH-like_DNA-bd_sf"/>
</dbReference>
<evidence type="ECO:0000313" key="5">
    <source>
        <dbReference type="EMBL" id="RDU74409.1"/>
    </source>
</evidence>
<dbReference type="AlphaFoldDB" id="A0A3D8JAB3"/>
<dbReference type="SMART" id="SM00347">
    <property type="entry name" value="HTH_MARR"/>
    <property type="match status" value="1"/>
</dbReference>
<dbReference type="GO" id="GO:0003700">
    <property type="term" value="F:DNA-binding transcription factor activity"/>
    <property type="evidence" value="ECO:0007669"/>
    <property type="project" value="InterPro"/>
</dbReference>
<keyword evidence="2" id="KW-0238">DNA-binding</keyword>
<dbReference type="PROSITE" id="PS50995">
    <property type="entry name" value="HTH_MARR_2"/>
    <property type="match status" value="1"/>
</dbReference>
<dbReference type="PANTHER" id="PTHR42756:SF1">
    <property type="entry name" value="TRANSCRIPTIONAL REPRESSOR OF EMRAB OPERON"/>
    <property type="match status" value="1"/>
</dbReference>
<comment type="caution">
    <text evidence="5">The sequence shown here is derived from an EMBL/GenBank/DDBJ whole genome shotgun (WGS) entry which is preliminary data.</text>
</comment>
<dbReference type="PRINTS" id="PR00598">
    <property type="entry name" value="HTHMARR"/>
</dbReference>
<dbReference type="InterPro" id="IPR000835">
    <property type="entry name" value="HTH_MarR-typ"/>
</dbReference>
<name>A0A3D8JAB3_9HELI</name>
<dbReference type="Gene3D" id="1.10.10.10">
    <property type="entry name" value="Winged helix-like DNA-binding domain superfamily/Winged helix DNA-binding domain"/>
    <property type="match status" value="1"/>
</dbReference>
<keyword evidence="6" id="KW-1185">Reference proteome</keyword>
<dbReference type="EMBL" id="NXLX01000002">
    <property type="protein sequence ID" value="RDU74409.1"/>
    <property type="molecule type" value="Genomic_DNA"/>
</dbReference>
<evidence type="ECO:0000256" key="1">
    <source>
        <dbReference type="ARBA" id="ARBA00023015"/>
    </source>
</evidence>
<keyword evidence="3" id="KW-0804">Transcription</keyword>
<dbReference type="GO" id="GO:0003677">
    <property type="term" value="F:DNA binding"/>
    <property type="evidence" value="ECO:0007669"/>
    <property type="project" value="UniProtKB-KW"/>
</dbReference>
<dbReference type="InterPro" id="IPR036390">
    <property type="entry name" value="WH_DNA-bd_sf"/>
</dbReference>
<dbReference type="Pfam" id="PF01047">
    <property type="entry name" value="MarR"/>
    <property type="match status" value="1"/>
</dbReference>
<dbReference type="SUPFAM" id="SSF46785">
    <property type="entry name" value="Winged helix' DNA-binding domain"/>
    <property type="match status" value="1"/>
</dbReference>
<gene>
    <name evidence="5" type="ORF">CQA57_01475</name>
</gene>
<evidence type="ECO:0000313" key="6">
    <source>
        <dbReference type="Proteomes" id="UP000256695"/>
    </source>
</evidence>
<proteinExistence type="predicted"/>
<dbReference type="OrthoDB" id="8906692at2"/>
<sequence length="162" mass="18705">MKKTNASKQKPQTIIEQIKMIEKYQDEDLIKILFFVAKQMRISVTKNLKNLDIGFEQAGILFLLQSQGALGVNQIALLFEKDKATISRTIKALEHKNLVEREITPTDKRSNKIQLSQMGQEKLSQIKNQRNSFTKKIKDAISDEEKEVFIKTLQKILKVTEE</sequence>
<protein>
    <recommendedName>
        <fullName evidence="4">HTH marR-type domain-containing protein</fullName>
    </recommendedName>
</protein>
<evidence type="ECO:0000256" key="2">
    <source>
        <dbReference type="ARBA" id="ARBA00023125"/>
    </source>
</evidence>
<keyword evidence="1" id="KW-0805">Transcription regulation</keyword>
<reference evidence="5 6" key="1">
    <citation type="submission" date="2018-04" db="EMBL/GenBank/DDBJ databases">
        <title>Novel Campyloabacter and Helicobacter Species and Strains.</title>
        <authorList>
            <person name="Mannion A.J."/>
            <person name="Shen Z."/>
            <person name="Fox J.G."/>
        </authorList>
    </citation>
    <scope>NUCLEOTIDE SEQUENCE [LARGE SCALE GENOMIC DNA]</scope>
    <source>
        <strain evidence="5 6">MIT 04-9362</strain>
    </source>
</reference>
<dbReference type="Proteomes" id="UP000256695">
    <property type="component" value="Unassembled WGS sequence"/>
</dbReference>